<protein>
    <recommendedName>
        <fullName evidence="8">ABC transmembrane type-1 domain-containing protein</fullName>
    </recommendedName>
</protein>
<dbReference type="EMBL" id="CP012643">
    <property type="protein sequence ID" value="ALJ00898.1"/>
    <property type="molecule type" value="Genomic_DNA"/>
</dbReference>
<proteinExistence type="inferred from homology"/>
<dbReference type="GO" id="GO:0005886">
    <property type="term" value="C:plasma membrane"/>
    <property type="evidence" value="ECO:0007669"/>
    <property type="project" value="UniProtKB-SubCell"/>
</dbReference>
<dbReference type="STRING" id="512763.DC20_20290"/>
<feature type="transmembrane region" description="Helical" evidence="7">
    <location>
        <begin position="12"/>
        <end position="31"/>
    </location>
</feature>
<dbReference type="InterPro" id="IPR000515">
    <property type="entry name" value="MetI-like"/>
</dbReference>
<evidence type="ECO:0000256" key="2">
    <source>
        <dbReference type="ARBA" id="ARBA00022448"/>
    </source>
</evidence>
<dbReference type="Gene3D" id="1.10.3720.10">
    <property type="entry name" value="MetI-like"/>
    <property type="match status" value="1"/>
</dbReference>
<dbReference type="SUPFAM" id="SSF161098">
    <property type="entry name" value="MetI-like"/>
    <property type="match status" value="1"/>
</dbReference>
<feature type="transmembrane region" description="Helical" evidence="7">
    <location>
        <begin position="314"/>
        <end position="339"/>
    </location>
</feature>
<dbReference type="Pfam" id="PF00528">
    <property type="entry name" value="BPD_transp_1"/>
    <property type="match status" value="1"/>
</dbReference>
<feature type="transmembrane region" description="Helical" evidence="7">
    <location>
        <begin position="278"/>
        <end position="302"/>
    </location>
</feature>
<keyword evidence="3" id="KW-1003">Cell membrane</keyword>
<dbReference type="Proteomes" id="UP000061382">
    <property type="component" value="Chromosome"/>
</dbReference>
<keyword evidence="2 7" id="KW-0813">Transport</keyword>
<evidence type="ECO:0000313" key="9">
    <source>
        <dbReference type="EMBL" id="ALJ00898.1"/>
    </source>
</evidence>
<dbReference type="PANTHER" id="PTHR43163">
    <property type="entry name" value="DIPEPTIDE TRANSPORT SYSTEM PERMEASE PROTEIN DPPB-RELATED"/>
    <property type="match status" value="1"/>
</dbReference>
<keyword evidence="4 7" id="KW-0812">Transmembrane</keyword>
<organism evidence="9 10">
    <name type="scientific">Rufibacter tibetensis</name>
    <dbReference type="NCBI Taxonomy" id="512763"/>
    <lineage>
        <taxon>Bacteria</taxon>
        <taxon>Pseudomonadati</taxon>
        <taxon>Bacteroidota</taxon>
        <taxon>Cytophagia</taxon>
        <taxon>Cytophagales</taxon>
        <taxon>Hymenobacteraceae</taxon>
        <taxon>Rufibacter</taxon>
    </lineage>
</organism>
<keyword evidence="5 7" id="KW-1133">Transmembrane helix</keyword>
<reference evidence="9 10" key="1">
    <citation type="submission" date="2015-08" db="EMBL/GenBank/DDBJ databases">
        <title>Complete genome sequence of Rufibacter tibetensis strain 1351t, a radiation-resistant bacterium from tibet plateau.</title>
        <authorList>
            <person name="Dai J."/>
        </authorList>
    </citation>
    <scope>NUCLEOTIDE SEQUENCE [LARGE SCALE GENOMIC DNA]</scope>
    <source>
        <strain evidence="9 10">1351</strain>
    </source>
</reference>
<feature type="domain" description="ABC transmembrane type-1" evidence="8">
    <location>
        <begin position="231"/>
        <end position="438"/>
    </location>
</feature>
<name>A0A0P0CB70_9BACT</name>
<keyword evidence="10" id="KW-1185">Reference proteome</keyword>
<dbReference type="PANTHER" id="PTHR43163:SF6">
    <property type="entry name" value="DIPEPTIDE TRANSPORT SYSTEM PERMEASE PROTEIN DPPB-RELATED"/>
    <property type="match status" value="1"/>
</dbReference>
<dbReference type="PATRIC" id="fig|512763.3.peg.4452"/>
<evidence type="ECO:0000256" key="3">
    <source>
        <dbReference type="ARBA" id="ARBA00022475"/>
    </source>
</evidence>
<dbReference type="GO" id="GO:0055085">
    <property type="term" value="P:transmembrane transport"/>
    <property type="evidence" value="ECO:0007669"/>
    <property type="project" value="InterPro"/>
</dbReference>
<dbReference type="AlphaFoldDB" id="A0A0P0CB70"/>
<evidence type="ECO:0000256" key="7">
    <source>
        <dbReference type="RuleBase" id="RU363032"/>
    </source>
</evidence>
<evidence type="ECO:0000256" key="5">
    <source>
        <dbReference type="ARBA" id="ARBA00022989"/>
    </source>
</evidence>
<dbReference type="PROSITE" id="PS50928">
    <property type="entry name" value="ABC_TM1"/>
    <property type="match status" value="1"/>
</dbReference>
<dbReference type="KEGG" id="rti:DC20_20290"/>
<feature type="transmembrane region" description="Helical" evidence="7">
    <location>
        <begin position="237"/>
        <end position="257"/>
    </location>
</feature>
<evidence type="ECO:0000256" key="6">
    <source>
        <dbReference type="ARBA" id="ARBA00023136"/>
    </source>
</evidence>
<gene>
    <name evidence="9" type="ORF">DC20_20290</name>
</gene>
<keyword evidence="6 7" id="KW-0472">Membrane</keyword>
<comment type="similarity">
    <text evidence="7">Belongs to the binding-protein-dependent transport system permease family.</text>
</comment>
<evidence type="ECO:0000256" key="1">
    <source>
        <dbReference type="ARBA" id="ARBA00004651"/>
    </source>
</evidence>
<accession>A0A0P0CB70</accession>
<feature type="transmembrane region" description="Helical" evidence="7">
    <location>
        <begin position="373"/>
        <end position="399"/>
    </location>
</feature>
<sequence length="453" mass="51236">MFIFRFCFKTIRLIITLWITVSFVFILSHFLPINKAPKGMLEENSAVYGNTNTNTLNQVRDDFLHRKGLDLPLFYFDFIQLGKIKAEQVPSTQEDKPWTTAAVMRHGVKGTHAFYVFWQEWAKNVKENDKIRLFSKLLYWAEEKEYASVNNLGKEIILYLLKTPNSANLQLANAWKNLQENEVPFHYHLPFSIWNGSNNIYHQWLSNLIIGELGFSNQDQTPVLEKIKAAFQVSSSLALAGLITALFLSFLGSLYLSQNPTSVFTQVCQKFLYLLDSIPGFLIALGIFAIYLSLGGTLSFYLYGEATESLFQHFLNPSVLLGSVCIALLVTPHLTLQFVQGLLEQKSKLYFRTALGKGYSYKKAMRKHALPNTLVPTITLLSEVIISLVAGVLVVEITFSLPGIGSLFTDSIINGDYPVMVGLTLLLLVFRLGVVWLSELAFVFIDPRMKNNL</sequence>
<dbReference type="InterPro" id="IPR035906">
    <property type="entry name" value="MetI-like_sf"/>
</dbReference>
<dbReference type="CDD" id="cd06261">
    <property type="entry name" value="TM_PBP2"/>
    <property type="match status" value="1"/>
</dbReference>
<feature type="transmembrane region" description="Helical" evidence="7">
    <location>
        <begin position="419"/>
        <end position="445"/>
    </location>
</feature>
<evidence type="ECO:0000256" key="4">
    <source>
        <dbReference type="ARBA" id="ARBA00022692"/>
    </source>
</evidence>
<evidence type="ECO:0000313" key="10">
    <source>
        <dbReference type="Proteomes" id="UP000061382"/>
    </source>
</evidence>
<evidence type="ECO:0000259" key="8">
    <source>
        <dbReference type="PROSITE" id="PS50928"/>
    </source>
</evidence>
<comment type="subcellular location">
    <subcellularLocation>
        <location evidence="1 7">Cell membrane</location>
        <topology evidence="1 7">Multi-pass membrane protein</topology>
    </subcellularLocation>
</comment>